<dbReference type="SUPFAM" id="SSF53448">
    <property type="entry name" value="Nucleotide-diphospho-sugar transferases"/>
    <property type="match status" value="1"/>
</dbReference>
<evidence type="ECO:0000256" key="4">
    <source>
        <dbReference type="ARBA" id="ARBA00022676"/>
    </source>
</evidence>
<keyword evidence="5" id="KW-0808">Transferase</keyword>
<gene>
    <name evidence="10" type="ORF">GOB84_08035</name>
</gene>
<feature type="transmembrane region" description="Helical" evidence="9">
    <location>
        <begin position="280"/>
        <end position="304"/>
    </location>
</feature>
<evidence type="ECO:0000256" key="9">
    <source>
        <dbReference type="SAM" id="Phobius"/>
    </source>
</evidence>
<dbReference type="Gene3D" id="3.90.550.10">
    <property type="entry name" value="Spore Coat Polysaccharide Biosynthesis Protein SpsA, Chain A"/>
    <property type="match status" value="1"/>
</dbReference>
<comment type="subcellular location">
    <subcellularLocation>
        <location evidence="1">Membrane</location>
        <topology evidence="1">Multi-pass membrane protein</topology>
    </subcellularLocation>
</comment>
<keyword evidence="4" id="KW-0328">Glycosyltransferase</keyword>
<sequence length="396" mass="43347">MLPFFPFSALICSAIGVAGCVQAALGTLLVARFCARQRKSQPTQGLPPVTILKPLHGDEPLLEEALESFCTLSYPEFQIVFGVQRANDPAIAIVERLRHRHPAVEMTLVVNGAMHGENRKVSNLINMLPHAKHEILVVSDSDIHVGPDYLRQVVISLRKPGTGLVTTLYAGLPATNSLPRLLSACQINHNFLPGVLLSRYLGRQDCLGATMALTKATLEEVGGFEALVPHVADDAVLGRLVRAREDNIGIAGCMTWTTIGEKTFSDLLSHELRWGRTVRALAPGGYLASSIQLPLFWLALAILFQPHADWPLTVFLFGWLFRAICAFAMDRTVGQRSLFPLLLLPFRDWLSAAIMLGSMTGTRVDWRGHTMHVTPHVTPPASTAPIVTPLSPGERR</sequence>
<dbReference type="PANTHER" id="PTHR12726:SF0">
    <property type="entry name" value="CERAMIDE GLUCOSYLTRANSFERASE"/>
    <property type="match status" value="1"/>
</dbReference>
<accession>A0ABX0K978</accession>
<dbReference type="Proteomes" id="UP000615326">
    <property type="component" value="Unassembled WGS sequence"/>
</dbReference>
<dbReference type="CDD" id="cd02520">
    <property type="entry name" value="Glucosylceramide_synthase"/>
    <property type="match status" value="1"/>
</dbReference>
<protein>
    <submittedName>
        <fullName evidence="10">Glycosyltransferase</fullName>
    </submittedName>
</protein>
<dbReference type="Pfam" id="PF13506">
    <property type="entry name" value="Glyco_transf_21"/>
    <property type="match status" value="1"/>
</dbReference>
<dbReference type="InterPro" id="IPR029044">
    <property type="entry name" value="Nucleotide-diphossugar_trans"/>
</dbReference>
<keyword evidence="6 9" id="KW-0812">Transmembrane</keyword>
<keyword evidence="7 9" id="KW-1133">Transmembrane helix</keyword>
<comment type="pathway">
    <text evidence="3">Sphingolipid metabolism.</text>
</comment>
<dbReference type="InterPro" id="IPR025993">
    <property type="entry name" value="Ceramide_glucosylTrfase"/>
</dbReference>
<dbReference type="PANTHER" id="PTHR12726">
    <property type="entry name" value="CERAMIDE GLUCOSYLTRANSFERASE"/>
    <property type="match status" value="1"/>
</dbReference>
<evidence type="ECO:0000256" key="8">
    <source>
        <dbReference type="ARBA" id="ARBA00023136"/>
    </source>
</evidence>
<organism evidence="10 11">
    <name type="scientific">Acetobacter fallax</name>
    <dbReference type="NCBI Taxonomy" id="1737473"/>
    <lineage>
        <taxon>Bacteria</taxon>
        <taxon>Pseudomonadati</taxon>
        <taxon>Pseudomonadota</taxon>
        <taxon>Alphaproteobacteria</taxon>
        <taxon>Acetobacterales</taxon>
        <taxon>Acetobacteraceae</taxon>
        <taxon>Acetobacter</taxon>
    </lineage>
</organism>
<evidence type="ECO:0000313" key="11">
    <source>
        <dbReference type="Proteomes" id="UP000615326"/>
    </source>
</evidence>
<evidence type="ECO:0000256" key="2">
    <source>
        <dbReference type="ARBA" id="ARBA00004760"/>
    </source>
</evidence>
<name>A0ABX0K978_9PROT</name>
<evidence type="ECO:0000256" key="6">
    <source>
        <dbReference type="ARBA" id="ARBA00022692"/>
    </source>
</evidence>
<dbReference type="EMBL" id="WOSW01000012">
    <property type="protein sequence ID" value="NHO32510.1"/>
    <property type="molecule type" value="Genomic_DNA"/>
</dbReference>
<evidence type="ECO:0000256" key="7">
    <source>
        <dbReference type="ARBA" id="ARBA00022989"/>
    </source>
</evidence>
<comment type="pathway">
    <text evidence="2">Lipid metabolism; sphingolipid metabolism.</text>
</comment>
<evidence type="ECO:0000256" key="3">
    <source>
        <dbReference type="ARBA" id="ARBA00004991"/>
    </source>
</evidence>
<dbReference type="NCBIfam" id="TIGR03472">
    <property type="entry name" value="HpnI"/>
    <property type="match status" value="1"/>
</dbReference>
<feature type="transmembrane region" description="Helical" evidence="9">
    <location>
        <begin position="310"/>
        <end position="329"/>
    </location>
</feature>
<keyword evidence="11" id="KW-1185">Reference proteome</keyword>
<evidence type="ECO:0000313" key="10">
    <source>
        <dbReference type="EMBL" id="NHO32510.1"/>
    </source>
</evidence>
<reference evidence="10 11" key="1">
    <citation type="journal article" date="2020" name="Int. J. Syst. Evol. Microbiol.">
        <title>Novel acetic acid bacteria from cider fermentations: Acetobacter conturbans sp. nov. and Acetobacter fallax sp. nov.</title>
        <authorList>
            <person name="Sombolestani A.S."/>
            <person name="Cleenwerck I."/>
            <person name="Cnockaert M."/>
            <person name="Borremans W."/>
            <person name="Wieme A.D."/>
            <person name="De Vuyst L."/>
            <person name="Vandamme P."/>
        </authorList>
    </citation>
    <scope>NUCLEOTIDE SEQUENCE [LARGE SCALE GENOMIC DNA]</scope>
    <source>
        <strain evidence="10 11">LMG 1637</strain>
    </source>
</reference>
<feature type="transmembrane region" description="Helical" evidence="9">
    <location>
        <begin position="6"/>
        <end position="31"/>
    </location>
</feature>
<comment type="caution">
    <text evidence="10">The sequence shown here is derived from an EMBL/GenBank/DDBJ whole genome shotgun (WGS) entry which is preliminary data.</text>
</comment>
<keyword evidence="8 9" id="KW-0472">Membrane</keyword>
<evidence type="ECO:0000256" key="1">
    <source>
        <dbReference type="ARBA" id="ARBA00004141"/>
    </source>
</evidence>
<evidence type="ECO:0000256" key="5">
    <source>
        <dbReference type="ARBA" id="ARBA00022679"/>
    </source>
</evidence>
<dbReference type="InterPro" id="IPR017835">
    <property type="entry name" value="Hopen-assoc_HpnI"/>
</dbReference>
<proteinExistence type="predicted"/>